<dbReference type="AlphaFoldDB" id="A0A087SRZ5"/>
<dbReference type="GO" id="GO:0035539">
    <property type="term" value="F:8-oxo-7,8-dihydrodeoxyguanosine triphosphate pyrophosphatase activity"/>
    <property type="evidence" value="ECO:0007669"/>
    <property type="project" value="TreeGrafter"/>
</dbReference>
<name>A0A087SRZ5_AUXPR</name>
<dbReference type="Gene3D" id="3.90.79.10">
    <property type="entry name" value="Nucleoside Triphosphate Pyrophosphohydrolase"/>
    <property type="match status" value="1"/>
</dbReference>
<evidence type="ECO:0000256" key="1">
    <source>
        <dbReference type="ARBA" id="ARBA00022801"/>
    </source>
</evidence>
<dbReference type="EMBL" id="KL662171">
    <property type="protein sequence ID" value="KFM28499.1"/>
    <property type="molecule type" value="Genomic_DNA"/>
</dbReference>
<dbReference type="FunFam" id="3.90.79.10:FF:000060">
    <property type="entry name" value="Nudix hydrolase 1"/>
    <property type="match status" value="1"/>
</dbReference>
<comment type="similarity">
    <text evidence="2">Belongs to the Nudix hydrolase family.</text>
</comment>
<feature type="domain" description="Nudix hydrolase" evidence="3">
    <location>
        <begin position="6"/>
        <end position="134"/>
    </location>
</feature>
<evidence type="ECO:0000259" key="3">
    <source>
        <dbReference type="PROSITE" id="PS51462"/>
    </source>
</evidence>
<dbReference type="CDD" id="cd04678">
    <property type="entry name" value="NUDIX_MTH2_Nudt15"/>
    <property type="match status" value="1"/>
</dbReference>
<evidence type="ECO:0000313" key="5">
    <source>
        <dbReference type="Proteomes" id="UP000028924"/>
    </source>
</evidence>
<proteinExistence type="inferred from homology"/>
<dbReference type="InterPro" id="IPR020476">
    <property type="entry name" value="Nudix_hydrolase"/>
</dbReference>
<keyword evidence="1 2" id="KW-0378">Hydrolase</keyword>
<dbReference type="InterPro" id="IPR015797">
    <property type="entry name" value="NUDIX_hydrolase-like_dom_sf"/>
</dbReference>
<feature type="non-terminal residue" evidence="4">
    <location>
        <position position="1"/>
    </location>
</feature>
<accession>A0A087SRZ5</accession>
<dbReference type="PROSITE" id="PS00893">
    <property type="entry name" value="NUDIX_BOX"/>
    <property type="match status" value="1"/>
</dbReference>
<dbReference type="InterPro" id="IPR020084">
    <property type="entry name" value="NUDIX_hydrolase_CS"/>
</dbReference>
<dbReference type="PANTHER" id="PTHR16099">
    <property type="entry name" value="8-OXO-DGTP DIPHOSPHATES NUDT15"/>
    <property type="match status" value="1"/>
</dbReference>
<dbReference type="Proteomes" id="UP000028924">
    <property type="component" value="Unassembled WGS sequence"/>
</dbReference>
<sequence length="135" mass="14788">PMGQEQPRVGVGVLLHRDGRILVGKRLGSTGSGTWALPGGKLEYQESFEACAARELEEETGVVATKFTFAYAVNSVLRDGGGHWVTIFMEADCPQDCEPANLEPDKCQGWEWVPFNAIPQPIFHPLACLLDSPFQ</sequence>
<dbReference type="SUPFAM" id="SSF55811">
    <property type="entry name" value="Nudix"/>
    <property type="match status" value="1"/>
</dbReference>
<reference evidence="4 5" key="1">
    <citation type="journal article" date="2014" name="BMC Genomics">
        <title>Oil accumulation mechanisms of the oleaginous microalga Chlorella protothecoides revealed through its genome, transcriptomes, and proteomes.</title>
        <authorList>
            <person name="Gao C."/>
            <person name="Wang Y."/>
            <person name="Shen Y."/>
            <person name="Yan D."/>
            <person name="He X."/>
            <person name="Dai J."/>
            <person name="Wu Q."/>
        </authorList>
    </citation>
    <scope>NUCLEOTIDE SEQUENCE [LARGE SCALE GENOMIC DNA]</scope>
    <source>
        <strain evidence="4 5">0710</strain>
    </source>
</reference>
<dbReference type="GO" id="GO:0006203">
    <property type="term" value="P:dGTP catabolic process"/>
    <property type="evidence" value="ECO:0007669"/>
    <property type="project" value="TreeGrafter"/>
</dbReference>
<dbReference type="PROSITE" id="PS51462">
    <property type="entry name" value="NUDIX"/>
    <property type="match status" value="1"/>
</dbReference>
<dbReference type="OrthoDB" id="447842at2759"/>
<gene>
    <name evidence="4" type="ORF">F751_5727</name>
</gene>
<dbReference type="PANTHER" id="PTHR16099:SF5">
    <property type="entry name" value="NUCLEOTIDE TRIPHOSPHATE DIPHOSPHATASE NUDT15"/>
    <property type="match status" value="1"/>
</dbReference>
<dbReference type="GO" id="GO:0005829">
    <property type="term" value="C:cytosol"/>
    <property type="evidence" value="ECO:0007669"/>
    <property type="project" value="TreeGrafter"/>
</dbReference>
<dbReference type="KEGG" id="apro:F751_5727"/>
<evidence type="ECO:0000256" key="2">
    <source>
        <dbReference type="RuleBase" id="RU003476"/>
    </source>
</evidence>
<dbReference type="STRING" id="3075.A0A087SRZ5"/>
<dbReference type="PRINTS" id="PR00502">
    <property type="entry name" value="NUDIXFAMILY"/>
</dbReference>
<protein>
    <submittedName>
        <fullName evidence="4">Nudix hydrolase 1</fullName>
    </submittedName>
</protein>
<keyword evidence="5" id="KW-1185">Reference proteome</keyword>
<dbReference type="GeneID" id="23617118"/>
<feature type="non-terminal residue" evidence="4">
    <location>
        <position position="135"/>
    </location>
</feature>
<dbReference type="eggNOG" id="ENOG502S3YT">
    <property type="taxonomic scope" value="Eukaryota"/>
</dbReference>
<dbReference type="Pfam" id="PF00293">
    <property type="entry name" value="NUDIX"/>
    <property type="match status" value="1"/>
</dbReference>
<dbReference type="RefSeq" id="XP_011401518.1">
    <property type="nucleotide sequence ID" value="XM_011403216.1"/>
</dbReference>
<dbReference type="InterPro" id="IPR000086">
    <property type="entry name" value="NUDIX_hydrolase_dom"/>
</dbReference>
<organism evidence="4 5">
    <name type="scientific">Auxenochlorella protothecoides</name>
    <name type="common">Green microalga</name>
    <name type="synonym">Chlorella protothecoides</name>
    <dbReference type="NCBI Taxonomy" id="3075"/>
    <lineage>
        <taxon>Eukaryota</taxon>
        <taxon>Viridiplantae</taxon>
        <taxon>Chlorophyta</taxon>
        <taxon>core chlorophytes</taxon>
        <taxon>Trebouxiophyceae</taxon>
        <taxon>Chlorellales</taxon>
        <taxon>Chlorellaceae</taxon>
        <taxon>Auxenochlorella</taxon>
    </lineage>
</organism>
<evidence type="ECO:0000313" key="4">
    <source>
        <dbReference type="EMBL" id="KFM28499.1"/>
    </source>
</evidence>